<protein>
    <submittedName>
        <fullName evidence="1">Uncharacterized protein</fullName>
    </submittedName>
</protein>
<sequence>MGTVGSKTI</sequence>
<accession>A0A2P2P8T1</accession>
<dbReference type="EMBL" id="GGEC01070690">
    <property type="protein sequence ID" value="MBX51174.1"/>
    <property type="molecule type" value="Transcribed_RNA"/>
</dbReference>
<name>A0A2P2P8T1_RHIMU</name>
<proteinExistence type="predicted"/>
<reference evidence="1" key="1">
    <citation type="submission" date="2018-02" db="EMBL/GenBank/DDBJ databases">
        <title>Rhizophora mucronata_Transcriptome.</title>
        <authorList>
            <person name="Meera S.P."/>
            <person name="Sreeshan A."/>
            <person name="Augustine A."/>
        </authorList>
    </citation>
    <scope>NUCLEOTIDE SEQUENCE</scope>
    <source>
        <tissue evidence="1">Leaf</tissue>
    </source>
</reference>
<evidence type="ECO:0000313" key="1">
    <source>
        <dbReference type="EMBL" id="MBX51174.1"/>
    </source>
</evidence>
<organism evidence="1">
    <name type="scientific">Rhizophora mucronata</name>
    <name type="common">Asiatic mangrove</name>
    <dbReference type="NCBI Taxonomy" id="61149"/>
    <lineage>
        <taxon>Eukaryota</taxon>
        <taxon>Viridiplantae</taxon>
        <taxon>Streptophyta</taxon>
        <taxon>Embryophyta</taxon>
        <taxon>Tracheophyta</taxon>
        <taxon>Spermatophyta</taxon>
        <taxon>Magnoliopsida</taxon>
        <taxon>eudicotyledons</taxon>
        <taxon>Gunneridae</taxon>
        <taxon>Pentapetalae</taxon>
        <taxon>rosids</taxon>
        <taxon>fabids</taxon>
        <taxon>Malpighiales</taxon>
        <taxon>Rhizophoraceae</taxon>
        <taxon>Rhizophora</taxon>
    </lineage>
</organism>